<keyword evidence="2" id="KW-0812">Transmembrane</keyword>
<keyword evidence="2" id="KW-1133">Transmembrane helix</keyword>
<dbReference type="RefSeq" id="WP_369312702.1">
    <property type="nucleotide sequence ID" value="NZ_JBEHZE010000001.1"/>
</dbReference>
<feature type="transmembrane region" description="Helical" evidence="2">
    <location>
        <begin position="207"/>
        <end position="226"/>
    </location>
</feature>
<sequence length="233" mass="24113">MKPIFSTLFATAMATGALFAGANAATFSMTTSGFSANGTGGGVGAGNDFQEYTVDGVVMTVSAGMFTDTSNVGNAVVTPGARDAEPRVYSNGTGLDHDGGNGLPNDGDHRVDGRNGNEVLILSFDTAVQLASAMFTYVESNDDFDLFMDSNGDGILERIARRRDIPGGGLADLVGLNLVSNLFGIGASGSNDEWKLRSVSVMEVSDVPLPAAFPLFLAGMAGFGFASRKKTVR</sequence>
<keyword evidence="5" id="KW-1185">Reference proteome</keyword>
<proteinExistence type="predicted"/>
<dbReference type="Proteomes" id="UP001560685">
    <property type="component" value="Unassembled WGS sequence"/>
</dbReference>
<evidence type="ECO:0000256" key="2">
    <source>
        <dbReference type="SAM" id="Phobius"/>
    </source>
</evidence>
<feature type="signal peptide" evidence="3">
    <location>
        <begin position="1"/>
        <end position="24"/>
    </location>
</feature>
<dbReference type="NCBIfam" id="TIGR03370">
    <property type="entry name" value="VPLPA-CTERM"/>
    <property type="match status" value="1"/>
</dbReference>
<evidence type="ECO:0000256" key="1">
    <source>
        <dbReference type="SAM" id="MobiDB-lite"/>
    </source>
</evidence>
<keyword evidence="2" id="KW-0472">Membrane</keyword>
<comment type="caution">
    <text evidence="4">The sequence shown here is derived from an EMBL/GenBank/DDBJ whole genome shotgun (WGS) entry which is preliminary data.</text>
</comment>
<gene>
    <name evidence="4" type="ORF">ABFZ84_04350</name>
</gene>
<name>A0ABV3Z3E7_9PROT</name>
<feature type="chain" id="PRO_5046122265" evidence="3">
    <location>
        <begin position="25"/>
        <end position="233"/>
    </location>
</feature>
<keyword evidence="3" id="KW-0732">Signal</keyword>
<feature type="region of interest" description="Disordered" evidence="1">
    <location>
        <begin position="77"/>
        <end position="110"/>
    </location>
</feature>
<evidence type="ECO:0000256" key="3">
    <source>
        <dbReference type="SAM" id="SignalP"/>
    </source>
</evidence>
<accession>A0ABV3Z3E7</accession>
<dbReference type="EMBL" id="JBEHZE010000001">
    <property type="protein sequence ID" value="MEX6632772.1"/>
    <property type="molecule type" value="Genomic_DNA"/>
</dbReference>
<protein>
    <submittedName>
        <fullName evidence="4">VPLPA-CTERM sorting domain-containing protein</fullName>
    </submittedName>
</protein>
<evidence type="ECO:0000313" key="4">
    <source>
        <dbReference type="EMBL" id="MEX6632772.1"/>
    </source>
</evidence>
<dbReference type="InterPro" id="IPR022472">
    <property type="entry name" value="VPLPA-CTERM"/>
</dbReference>
<organism evidence="4 5">
    <name type="scientific">Hyphococcus lacteus</name>
    <dbReference type="NCBI Taxonomy" id="3143536"/>
    <lineage>
        <taxon>Bacteria</taxon>
        <taxon>Pseudomonadati</taxon>
        <taxon>Pseudomonadota</taxon>
        <taxon>Alphaproteobacteria</taxon>
        <taxon>Parvularculales</taxon>
        <taxon>Parvularculaceae</taxon>
        <taxon>Hyphococcus</taxon>
    </lineage>
</organism>
<evidence type="ECO:0000313" key="5">
    <source>
        <dbReference type="Proteomes" id="UP001560685"/>
    </source>
</evidence>
<reference evidence="4 5" key="1">
    <citation type="submission" date="2024-05" db="EMBL/GenBank/DDBJ databases">
        <title>Three bacterial strains, DH-69, EH-24, and ECK-19 isolated from coastal sediments.</title>
        <authorList>
            <person name="Ye Y.-Q."/>
            <person name="Du Z.-J."/>
        </authorList>
    </citation>
    <scope>NUCLEOTIDE SEQUENCE [LARGE SCALE GENOMIC DNA]</scope>
    <source>
        <strain evidence="4 5">ECK-19</strain>
    </source>
</reference>